<evidence type="ECO:0000313" key="10">
    <source>
        <dbReference type="Proteomes" id="UP001327027"/>
    </source>
</evidence>
<dbReference type="InterPro" id="IPR051679">
    <property type="entry name" value="DASS-Related_Transporters"/>
</dbReference>
<dbReference type="EMBL" id="JAYKLX010000003">
    <property type="protein sequence ID" value="MEB3345031.1"/>
    <property type="molecule type" value="Genomic_DNA"/>
</dbReference>
<keyword evidence="3 7" id="KW-0812">Transmembrane</keyword>
<dbReference type="PROSITE" id="PS01271">
    <property type="entry name" value="NA_SULFATE"/>
    <property type="match status" value="1"/>
</dbReference>
<feature type="transmembrane region" description="Helical" evidence="7">
    <location>
        <begin position="53"/>
        <end position="75"/>
    </location>
</feature>
<accession>A0ABU5ZUV3</accession>
<sequence length="612" mass="66799">MYVMLIIFVITIGLFIWGKYPPDVVAVLSMLSLFLTGILSVTETFSGFSNSTVIMIAALFIIGEGLSQTGWTALAGNKFIQWAGKSVPKLLVIVTLGSGILSGFVSNTGTVATLLPVTISAAWNIGTLPSKLLMPVAFGSNTGGLLTLTGTPPNIIASNALVEQGYSGFSFFEFALIGLPLLVISILYFRYFGFKILPKYKTRNRPVNIDSEMHKWIEAYQVNQNYFRLRVRSISPLLGTKIKDWNFENAYNVSIIRLKRRHPNVFNGTPAYIEFPNEETEFLYHDIITVKGETEAINKIMIDFRLGLWRLDPIEKELKNNLINQEVGMAEVIVTPKSLFVGRKIKIGDYFERFNIQLLGASRNNEPLQDKEIAVRAGDAFLIRGTWQDIGELKELYENLVICGSPEGMAKNVENLTFKSYIALGTLLLMIFLLVFKIVPGAIAALVCAGIILITGCVPISKAYKGISWTSVVMIAAMIPMGIALQKTGVAQIAADSLVTYLGAIHPVALLGGIFLLTTVFSQFINNSATAVLMAPIAILAATSLGISPKPVMIAVAISASTAFLTPIGTTTNAMVLSAGGYKFLDYVKVGTPLLILFFATTLFLVPIIWPF</sequence>
<feature type="transmembrane region" description="Helical" evidence="7">
    <location>
        <begin position="87"/>
        <end position="105"/>
    </location>
</feature>
<evidence type="ECO:0000256" key="5">
    <source>
        <dbReference type="ARBA" id="ARBA00022989"/>
    </source>
</evidence>
<proteinExistence type="predicted"/>
<feature type="transmembrane region" description="Helical" evidence="7">
    <location>
        <begin position="590"/>
        <end position="610"/>
    </location>
</feature>
<comment type="caution">
    <text evidence="9">The sequence shown here is derived from an EMBL/GenBank/DDBJ whole genome shotgun (WGS) entry which is preliminary data.</text>
</comment>
<keyword evidence="5 7" id="KW-1133">Transmembrane helix</keyword>
<feature type="transmembrane region" description="Helical" evidence="7">
    <location>
        <begin position="20"/>
        <end position="41"/>
    </location>
</feature>
<evidence type="ECO:0000259" key="8">
    <source>
        <dbReference type="PROSITE" id="PS51202"/>
    </source>
</evidence>
<keyword evidence="4" id="KW-0677">Repeat</keyword>
<keyword evidence="2" id="KW-0813">Transport</keyword>
<feature type="transmembrane region" description="Helical" evidence="7">
    <location>
        <begin position="442"/>
        <end position="460"/>
    </location>
</feature>
<dbReference type="Pfam" id="PF02080">
    <property type="entry name" value="TrkA_C"/>
    <property type="match status" value="1"/>
</dbReference>
<feature type="transmembrane region" description="Helical" evidence="7">
    <location>
        <begin position="418"/>
        <end position="436"/>
    </location>
</feature>
<feature type="domain" description="RCK C-terminal" evidence="8">
    <location>
        <begin position="317"/>
        <end position="399"/>
    </location>
</feature>
<dbReference type="Pfam" id="PF03600">
    <property type="entry name" value="CitMHS"/>
    <property type="match status" value="1"/>
</dbReference>
<dbReference type="InterPro" id="IPR006037">
    <property type="entry name" value="RCK_C"/>
</dbReference>
<evidence type="ECO:0000256" key="3">
    <source>
        <dbReference type="ARBA" id="ARBA00022692"/>
    </source>
</evidence>
<reference evidence="9 10" key="1">
    <citation type="journal article" date="2013" name="Int. J. Syst. Evol. Microbiol.">
        <title>Aquimarina gracilis sp. nov., isolated from the gut microflora of a mussel, Mytilus coruscus, and emended description of Aquimarina spongiae.</title>
        <authorList>
            <person name="Park S.C."/>
            <person name="Choe H.N."/>
            <person name="Baik K.S."/>
            <person name="Seong C.N."/>
        </authorList>
    </citation>
    <scope>NUCLEOTIDE SEQUENCE [LARGE SCALE GENOMIC DNA]</scope>
    <source>
        <strain evidence="9 10">PSC32</strain>
    </source>
</reference>
<feature type="transmembrane region" description="Helical" evidence="7">
    <location>
        <begin position="529"/>
        <end position="547"/>
    </location>
</feature>
<evidence type="ECO:0000256" key="1">
    <source>
        <dbReference type="ARBA" id="ARBA00004141"/>
    </source>
</evidence>
<organism evidence="9 10">
    <name type="scientific">Aquimarina gracilis</name>
    <dbReference type="NCBI Taxonomy" id="874422"/>
    <lineage>
        <taxon>Bacteria</taxon>
        <taxon>Pseudomonadati</taxon>
        <taxon>Bacteroidota</taxon>
        <taxon>Flavobacteriia</taxon>
        <taxon>Flavobacteriales</taxon>
        <taxon>Flavobacteriaceae</taxon>
        <taxon>Aquimarina</taxon>
    </lineage>
</organism>
<dbReference type="InterPro" id="IPR031312">
    <property type="entry name" value="Na/sul_symport_CS"/>
</dbReference>
<feature type="transmembrane region" description="Helical" evidence="7">
    <location>
        <begin position="171"/>
        <end position="193"/>
    </location>
</feature>
<dbReference type="PROSITE" id="PS51202">
    <property type="entry name" value="RCK_C"/>
    <property type="match status" value="1"/>
</dbReference>
<protein>
    <submittedName>
        <fullName evidence="9">SLC13 family permease</fullName>
    </submittedName>
</protein>
<evidence type="ECO:0000256" key="4">
    <source>
        <dbReference type="ARBA" id="ARBA00022737"/>
    </source>
</evidence>
<keyword evidence="10" id="KW-1185">Reference proteome</keyword>
<dbReference type="Proteomes" id="UP001327027">
    <property type="component" value="Unassembled WGS sequence"/>
</dbReference>
<dbReference type="InterPro" id="IPR036721">
    <property type="entry name" value="RCK_C_sf"/>
</dbReference>
<dbReference type="InterPro" id="IPR004680">
    <property type="entry name" value="Cit_transptr-like_dom"/>
</dbReference>
<name>A0ABU5ZUV3_9FLAO</name>
<evidence type="ECO:0000256" key="2">
    <source>
        <dbReference type="ARBA" id="ARBA00022448"/>
    </source>
</evidence>
<dbReference type="Gene3D" id="3.30.70.1450">
    <property type="entry name" value="Regulator of K+ conductance, C-terminal domain"/>
    <property type="match status" value="2"/>
</dbReference>
<feature type="transmembrane region" description="Helical" evidence="7">
    <location>
        <begin position="553"/>
        <end position="578"/>
    </location>
</feature>
<feature type="transmembrane region" description="Helical" evidence="7">
    <location>
        <begin position="498"/>
        <end position="517"/>
    </location>
</feature>
<dbReference type="RefSeq" id="WP_324179067.1">
    <property type="nucleotide sequence ID" value="NZ_BAABAW010000008.1"/>
</dbReference>
<dbReference type="PANTHER" id="PTHR43652">
    <property type="entry name" value="BASIC AMINO ACID ANTIPORTER YFCC-RELATED"/>
    <property type="match status" value="1"/>
</dbReference>
<dbReference type="PANTHER" id="PTHR43652:SF1">
    <property type="entry name" value="RESPONSE REGULATOR"/>
    <property type="match status" value="1"/>
</dbReference>
<feature type="transmembrane region" description="Helical" evidence="7">
    <location>
        <begin position="467"/>
        <end position="486"/>
    </location>
</feature>
<evidence type="ECO:0000256" key="6">
    <source>
        <dbReference type="ARBA" id="ARBA00023136"/>
    </source>
</evidence>
<evidence type="ECO:0000313" key="9">
    <source>
        <dbReference type="EMBL" id="MEB3345031.1"/>
    </source>
</evidence>
<gene>
    <name evidence="9" type="ORF">U6A24_06145</name>
</gene>
<comment type="subcellular location">
    <subcellularLocation>
        <location evidence="1">Membrane</location>
        <topology evidence="1">Multi-pass membrane protein</topology>
    </subcellularLocation>
</comment>
<keyword evidence="6 7" id="KW-0472">Membrane</keyword>
<dbReference type="SUPFAM" id="SSF116726">
    <property type="entry name" value="TrkA C-terminal domain-like"/>
    <property type="match status" value="2"/>
</dbReference>
<evidence type="ECO:0000256" key="7">
    <source>
        <dbReference type="SAM" id="Phobius"/>
    </source>
</evidence>